<keyword evidence="8" id="KW-1278">Translocase</keyword>
<gene>
    <name evidence="15" type="primary">tap2t</name>
</gene>
<evidence type="ECO:0000256" key="4">
    <source>
        <dbReference type="ARBA" id="ARBA00022692"/>
    </source>
</evidence>
<feature type="coiled-coil region" evidence="11">
    <location>
        <begin position="353"/>
        <end position="411"/>
    </location>
</feature>
<evidence type="ECO:0000259" key="13">
    <source>
        <dbReference type="PROSITE" id="PS50893"/>
    </source>
</evidence>
<dbReference type="Gene3D" id="3.40.50.300">
    <property type="entry name" value="P-loop containing nucleotide triphosphate hydrolases"/>
    <property type="match status" value="1"/>
</dbReference>
<keyword evidence="11" id="KW-0175">Coiled coil</keyword>
<reference evidence="15" key="1">
    <citation type="submission" date="2025-08" db="UniProtKB">
        <authorList>
            <consortium name="Ensembl"/>
        </authorList>
    </citation>
    <scope>IDENTIFICATION</scope>
</reference>
<feature type="domain" description="ABC transmembrane type-1" evidence="14">
    <location>
        <begin position="199"/>
        <end position="481"/>
    </location>
</feature>
<dbReference type="InterPro" id="IPR039421">
    <property type="entry name" value="Type_1_exporter"/>
</dbReference>
<proteinExistence type="inferred from homology"/>
<dbReference type="SMART" id="SM00382">
    <property type="entry name" value="AAA"/>
    <property type="match status" value="1"/>
</dbReference>
<dbReference type="InterPro" id="IPR027417">
    <property type="entry name" value="P-loop_NTPase"/>
</dbReference>
<dbReference type="InterPro" id="IPR003593">
    <property type="entry name" value="AAA+_ATPase"/>
</dbReference>
<feature type="transmembrane region" description="Helical" evidence="12">
    <location>
        <begin position="46"/>
        <end position="70"/>
    </location>
</feature>
<keyword evidence="16" id="KW-1185">Reference proteome</keyword>
<dbReference type="GO" id="GO:0005524">
    <property type="term" value="F:ATP binding"/>
    <property type="evidence" value="ECO:0007669"/>
    <property type="project" value="UniProtKB-KW"/>
</dbReference>
<dbReference type="GO" id="GO:0012505">
    <property type="term" value="C:endomembrane system"/>
    <property type="evidence" value="ECO:0007669"/>
    <property type="project" value="UniProtKB-SubCell"/>
</dbReference>
<evidence type="ECO:0000313" key="16">
    <source>
        <dbReference type="Proteomes" id="UP000472276"/>
    </source>
</evidence>
<organism evidence="15 16">
    <name type="scientific">Oreochromis aureus</name>
    <name type="common">Israeli tilapia</name>
    <name type="synonym">Chromis aureus</name>
    <dbReference type="NCBI Taxonomy" id="47969"/>
    <lineage>
        <taxon>Eukaryota</taxon>
        <taxon>Metazoa</taxon>
        <taxon>Chordata</taxon>
        <taxon>Craniata</taxon>
        <taxon>Vertebrata</taxon>
        <taxon>Euteleostomi</taxon>
        <taxon>Actinopterygii</taxon>
        <taxon>Neopterygii</taxon>
        <taxon>Teleostei</taxon>
        <taxon>Neoteleostei</taxon>
        <taxon>Acanthomorphata</taxon>
        <taxon>Ovalentaria</taxon>
        <taxon>Cichlomorphae</taxon>
        <taxon>Cichliformes</taxon>
        <taxon>Cichlidae</taxon>
        <taxon>African cichlids</taxon>
        <taxon>Pseudocrenilabrinae</taxon>
        <taxon>Oreochromini</taxon>
        <taxon>Oreochromis</taxon>
    </lineage>
</organism>
<keyword evidence="9 12" id="KW-1133">Transmembrane helix</keyword>
<evidence type="ECO:0000256" key="5">
    <source>
        <dbReference type="ARBA" id="ARBA00022741"/>
    </source>
</evidence>
<evidence type="ECO:0000259" key="14">
    <source>
        <dbReference type="PROSITE" id="PS50929"/>
    </source>
</evidence>
<accession>A0A668RUL2</accession>
<dbReference type="InterPro" id="IPR011527">
    <property type="entry name" value="ABC1_TM_dom"/>
</dbReference>
<feature type="transmembrane region" description="Helical" evidence="12">
    <location>
        <begin position="82"/>
        <end position="101"/>
    </location>
</feature>
<keyword evidence="3" id="KW-0813">Transport</keyword>
<dbReference type="OMA" id="ASMDRMF"/>
<dbReference type="InterPro" id="IPR003439">
    <property type="entry name" value="ABC_transporter-like_ATP-bd"/>
</dbReference>
<evidence type="ECO:0000256" key="6">
    <source>
        <dbReference type="ARBA" id="ARBA00022840"/>
    </source>
</evidence>
<evidence type="ECO:0000256" key="1">
    <source>
        <dbReference type="ARBA" id="ARBA00004127"/>
    </source>
</evidence>
<feature type="transmembrane region" description="Helical" evidence="12">
    <location>
        <begin position="235"/>
        <end position="265"/>
    </location>
</feature>
<evidence type="ECO:0000256" key="12">
    <source>
        <dbReference type="SAM" id="Phobius"/>
    </source>
</evidence>
<keyword evidence="4 12" id="KW-0812">Transmembrane</keyword>
<sequence>MKVKVKVKRLVLQTLKLAVLCGGERYTDPIEPPAFSPPTKGKMTDVAASGFFILVFDAVLGSSLWTGLLLLDCSSCGGLEGVWAFGAVKWVFLYVFTSVLTDGKPQPVLRRLVALLCLLPPVFESGRFLKASPSEPYSGPSPNLSMLLLGPMASSLACLIWEKGLSGNGKTKKDSVKLDTSGLLMRTLKYFKPDTLYLIAAFGFLILGVICDTFIPLYQGKVIDMLSGKVLEAGFGYAIGELVLISLGSALFSGMRGGIFMCTLARLNKRLKHLLFHTLLKQEVQFFEENNPGRLSSRLHSDVDRMGRTVALNANAVVRSTVKTFLMLGVMLRLSWELTVLTCIEMPLLAVVQNKYSTLYKELKEQIQDCQAQNADLASQTVSGIQTVRSFKAEKDEIRRYQEALEQMRVVKRRSGIYSSVFLLVRRLVSLGIKILMLLQARTLISSGNLSIGSLVSFFLYQKPMSVNLKEILYCYGETVATVGVISKVFSYLDRTPKCKEEGDLAPDNLQGRIVFQNVTFSYPEKAALKSVSMELQPGKMTALVGPSGSGKTTCVSLLKRLYEPQEGEILLDGKPLHLYKHKYFHQKVTLVSQNPVLFSGSLRYNIEYGLQDCSIEKVKETANKVNAHDFISAMENEYDTDVGEGGGRLAGGEKQCIAVIRALVRDPKVIILDEATSKLDAKAQHSVLKEIFACGRTVLVVAHQLKTVQEADHIIFLENGEVVEEGTHSELMAKKGRYYRLKEELFSQDSQ</sequence>
<dbReference type="Ensembl" id="ENSOABT00000003335.2">
    <property type="protein sequence ID" value="ENSOABP00000003219.1"/>
    <property type="gene ID" value="ENSOABG00000001861.2"/>
</dbReference>
<protein>
    <submittedName>
        <fullName evidence="15">Uncharacterized protein</fullName>
    </submittedName>
</protein>
<evidence type="ECO:0000256" key="10">
    <source>
        <dbReference type="ARBA" id="ARBA00023136"/>
    </source>
</evidence>
<dbReference type="PANTHER" id="PTHR43394">
    <property type="entry name" value="ATP-DEPENDENT PERMEASE MDL1, MITOCHONDRIAL"/>
    <property type="match status" value="1"/>
</dbReference>
<dbReference type="InterPro" id="IPR017871">
    <property type="entry name" value="ABC_transporter-like_CS"/>
</dbReference>
<keyword evidence="7" id="KW-0571">Peptide transport</keyword>
<keyword evidence="7" id="KW-0653">Protein transport</keyword>
<dbReference type="GO" id="GO:0016887">
    <property type="term" value="F:ATP hydrolysis activity"/>
    <property type="evidence" value="ECO:0007669"/>
    <property type="project" value="InterPro"/>
</dbReference>
<dbReference type="CTD" id="556826"/>
<dbReference type="KEGG" id="oau:116335631"/>
<evidence type="ECO:0000256" key="2">
    <source>
        <dbReference type="ARBA" id="ARBA00006493"/>
    </source>
</evidence>
<keyword evidence="10 12" id="KW-0472">Membrane</keyword>
<dbReference type="InterPro" id="IPR036640">
    <property type="entry name" value="ABC1_TM_sf"/>
</dbReference>
<dbReference type="Pfam" id="PF00005">
    <property type="entry name" value="ABC_tran"/>
    <property type="match status" value="1"/>
</dbReference>
<evidence type="ECO:0000256" key="9">
    <source>
        <dbReference type="ARBA" id="ARBA00022989"/>
    </source>
</evidence>
<feature type="transmembrane region" description="Helical" evidence="12">
    <location>
        <begin position="195"/>
        <end position="215"/>
    </location>
</feature>
<dbReference type="RefSeq" id="XP_031615236.1">
    <property type="nucleotide sequence ID" value="XM_031759376.2"/>
</dbReference>
<evidence type="ECO:0000256" key="8">
    <source>
        <dbReference type="ARBA" id="ARBA00022967"/>
    </source>
</evidence>
<evidence type="ECO:0000256" key="3">
    <source>
        <dbReference type="ARBA" id="ARBA00022448"/>
    </source>
</evidence>
<evidence type="ECO:0000256" key="11">
    <source>
        <dbReference type="SAM" id="Coils"/>
    </source>
</evidence>
<comment type="similarity">
    <text evidence="2">Belongs to the ABC transporter superfamily. ABCB family. MHC peptide exporter (TC 3.A.1.209) subfamily.</text>
</comment>
<dbReference type="PROSITE" id="PS00211">
    <property type="entry name" value="ABC_TRANSPORTER_1"/>
    <property type="match status" value="1"/>
</dbReference>
<dbReference type="PROSITE" id="PS50929">
    <property type="entry name" value="ABC_TM1F"/>
    <property type="match status" value="1"/>
</dbReference>
<dbReference type="PROSITE" id="PS50893">
    <property type="entry name" value="ABC_TRANSPORTER_2"/>
    <property type="match status" value="1"/>
</dbReference>
<dbReference type="SUPFAM" id="SSF90123">
    <property type="entry name" value="ABC transporter transmembrane region"/>
    <property type="match status" value="1"/>
</dbReference>
<dbReference type="GO" id="GO:0015421">
    <property type="term" value="F:ABC-type oligopeptide transporter activity"/>
    <property type="evidence" value="ECO:0007669"/>
    <property type="project" value="TreeGrafter"/>
</dbReference>
<keyword evidence="6" id="KW-0067">ATP-binding</keyword>
<name>A0A668RUL2_OREAU</name>
<keyword evidence="5" id="KW-0547">Nucleotide-binding</keyword>
<dbReference type="FunFam" id="3.40.50.300:FF:000140">
    <property type="entry name" value="Lipid A export ATP-binding/permease protein MsbA"/>
    <property type="match status" value="1"/>
</dbReference>
<reference evidence="15" key="2">
    <citation type="submission" date="2025-09" db="UniProtKB">
        <authorList>
            <consortium name="Ensembl"/>
        </authorList>
    </citation>
    <scope>IDENTIFICATION</scope>
</reference>
<dbReference type="Pfam" id="PF00664">
    <property type="entry name" value="ABC_membrane"/>
    <property type="match status" value="1"/>
</dbReference>
<dbReference type="GeneID" id="116335631"/>
<feature type="domain" description="ABC transporter" evidence="13">
    <location>
        <begin position="514"/>
        <end position="745"/>
    </location>
</feature>
<dbReference type="GO" id="GO:0016020">
    <property type="term" value="C:membrane"/>
    <property type="evidence" value="ECO:0007669"/>
    <property type="project" value="InterPro"/>
</dbReference>
<comment type="subcellular location">
    <subcellularLocation>
        <location evidence="1">Endomembrane system</location>
        <topology evidence="1">Multi-pass membrane protein</topology>
    </subcellularLocation>
</comment>
<evidence type="ECO:0000313" key="15">
    <source>
        <dbReference type="Ensembl" id="ENSOABP00000003219.1"/>
    </source>
</evidence>
<dbReference type="Gene3D" id="1.20.1560.10">
    <property type="entry name" value="ABC transporter type 1, transmembrane domain"/>
    <property type="match status" value="1"/>
</dbReference>
<dbReference type="AlphaFoldDB" id="A0A668RUL2"/>
<dbReference type="PANTHER" id="PTHR43394:SF14">
    <property type="entry name" value="TRANSPORTER 2, ATP BINDING CASSETTE SUBFAMILY B"/>
    <property type="match status" value="1"/>
</dbReference>
<dbReference type="Proteomes" id="UP000472276">
    <property type="component" value="Unassembled WGS sequence"/>
</dbReference>
<dbReference type="SUPFAM" id="SSF52540">
    <property type="entry name" value="P-loop containing nucleoside triphosphate hydrolases"/>
    <property type="match status" value="1"/>
</dbReference>
<feature type="transmembrane region" description="Helical" evidence="12">
    <location>
        <begin position="417"/>
        <end position="437"/>
    </location>
</feature>
<evidence type="ECO:0000256" key="7">
    <source>
        <dbReference type="ARBA" id="ARBA00022856"/>
    </source>
</evidence>